<organism evidence="3 4">
    <name type="scientific">Nesterenkonia xinjiangensis</name>
    <dbReference type="NCBI Taxonomy" id="225327"/>
    <lineage>
        <taxon>Bacteria</taxon>
        <taxon>Bacillati</taxon>
        <taxon>Actinomycetota</taxon>
        <taxon>Actinomycetes</taxon>
        <taxon>Micrococcales</taxon>
        <taxon>Micrococcaceae</taxon>
        <taxon>Nesterenkonia</taxon>
    </lineage>
</organism>
<dbReference type="Pfam" id="PF04296">
    <property type="entry name" value="YlxR"/>
    <property type="match status" value="1"/>
</dbReference>
<evidence type="ECO:0000313" key="3">
    <source>
        <dbReference type="EMBL" id="NYJ79094.1"/>
    </source>
</evidence>
<dbReference type="InterPro" id="IPR037465">
    <property type="entry name" value="YlxR"/>
</dbReference>
<evidence type="ECO:0000313" key="4">
    <source>
        <dbReference type="Proteomes" id="UP000535437"/>
    </source>
</evidence>
<dbReference type="PANTHER" id="PTHR34215">
    <property type="entry name" value="BLL0784 PROTEIN"/>
    <property type="match status" value="1"/>
</dbReference>
<dbReference type="EMBL" id="JACCFY010000001">
    <property type="protein sequence ID" value="NYJ79094.1"/>
    <property type="molecule type" value="Genomic_DNA"/>
</dbReference>
<comment type="caution">
    <text evidence="3">The sequence shown here is derived from an EMBL/GenBank/DDBJ whole genome shotgun (WGS) entry which is preliminary data.</text>
</comment>
<dbReference type="InterPro" id="IPR035931">
    <property type="entry name" value="YlxR-like_sf"/>
</dbReference>
<dbReference type="PANTHER" id="PTHR34215:SF1">
    <property type="entry name" value="YLXR DOMAIN-CONTAINING PROTEIN"/>
    <property type="match status" value="1"/>
</dbReference>
<keyword evidence="4" id="KW-1185">Reference proteome</keyword>
<dbReference type="AlphaFoldDB" id="A0A7Z0GN61"/>
<sequence>MRLALAPEAVEPDADRSSGRREVASQPCRVVVDAVCRMPGRGAWIHPRPECFEAAVRRKAFNRAFRRPVSIESLSFEHVEAAAVRPWRRG</sequence>
<feature type="domain" description="YlxR" evidence="2">
    <location>
        <begin position="23"/>
        <end position="72"/>
    </location>
</feature>
<dbReference type="RefSeq" id="WP_343047545.1">
    <property type="nucleotide sequence ID" value="NZ_BAAALL010000001.1"/>
</dbReference>
<gene>
    <name evidence="3" type="ORF">HNR09_002505</name>
</gene>
<accession>A0A7Z0GN61</accession>
<proteinExistence type="predicted"/>
<evidence type="ECO:0000256" key="1">
    <source>
        <dbReference type="SAM" id="MobiDB-lite"/>
    </source>
</evidence>
<dbReference type="SUPFAM" id="SSF64376">
    <property type="entry name" value="YlxR-like"/>
    <property type="match status" value="1"/>
</dbReference>
<dbReference type="InterPro" id="IPR007393">
    <property type="entry name" value="YlxR_dom"/>
</dbReference>
<reference evidence="3 4" key="1">
    <citation type="submission" date="2020-07" db="EMBL/GenBank/DDBJ databases">
        <title>Sequencing the genomes of 1000 actinobacteria strains.</title>
        <authorList>
            <person name="Klenk H.-P."/>
        </authorList>
    </citation>
    <scope>NUCLEOTIDE SEQUENCE [LARGE SCALE GENOMIC DNA]</scope>
    <source>
        <strain evidence="3 4">DSM 15475</strain>
    </source>
</reference>
<dbReference type="Proteomes" id="UP000535437">
    <property type="component" value="Unassembled WGS sequence"/>
</dbReference>
<evidence type="ECO:0000259" key="2">
    <source>
        <dbReference type="Pfam" id="PF04296"/>
    </source>
</evidence>
<feature type="compositionally biased region" description="Basic and acidic residues" evidence="1">
    <location>
        <begin position="13"/>
        <end position="22"/>
    </location>
</feature>
<protein>
    <submittedName>
        <fullName evidence="3">Putative RNA-binding protein YlxR (DUF448 family)</fullName>
    </submittedName>
</protein>
<dbReference type="Gene3D" id="3.30.1230.10">
    <property type="entry name" value="YlxR-like"/>
    <property type="match status" value="1"/>
</dbReference>
<feature type="region of interest" description="Disordered" evidence="1">
    <location>
        <begin position="1"/>
        <end position="22"/>
    </location>
</feature>
<name>A0A7Z0GN61_9MICC</name>